<comment type="caution">
    <text evidence="3">The sequence shown here is derived from an EMBL/GenBank/DDBJ whole genome shotgun (WGS) entry which is preliminary data.</text>
</comment>
<keyword evidence="4" id="KW-1185">Reference proteome</keyword>
<feature type="transmembrane region" description="Helical" evidence="2">
    <location>
        <begin position="121"/>
        <end position="140"/>
    </location>
</feature>
<feature type="transmembrane region" description="Helical" evidence="2">
    <location>
        <begin position="97"/>
        <end position="115"/>
    </location>
</feature>
<feature type="transmembrane region" description="Helical" evidence="2">
    <location>
        <begin position="67"/>
        <end position="88"/>
    </location>
</feature>
<evidence type="ECO:0000313" key="4">
    <source>
        <dbReference type="Proteomes" id="UP000789572"/>
    </source>
</evidence>
<gene>
    <name evidence="3" type="ORF">POCULU_LOCUS7036</name>
</gene>
<protein>
    <submittedName>
        <fullName evidence="3">1723_t:CDS:1</fullName>
    </submittedName>
</protein>
<evidence type="ECO:0000313" key="3">
    <source>
        <dbReference type="EMBL" id="CAG8592253.1"/>
    </source>
</evidence>
<feature type="region of interest" description="Disordered" evidence="1">
    <location>
        <begin position="1"/>
        <end position="21"/>
    </location>
</feature>
<keyword evidence="2" id="KW-1133">Transmembrane helix</keyword>
<sequence length="160" mass="18093">MASLNQRHTHSDHSDEDSSSVNIYDEQEQEQLIASLKAENDRVNNFFRNPLDLEIPLPLPKPVPSTAPYPALSTICSLLSLLVSAYIVKSPKIEMSHVYSGLFVSFVPLLVSHAIRKGEVLWWGIPLGMFMVNVVAVYWIKESEGNLRDFEKLKYNYKGA</sequence>
<evidence type="ECO:0000256" key="2">
    <source>
        <dbReference type="SAM" id="Phobius"/>
    </source>
</evidence>
<keyword evidence="2" id="KW-0472">Membrane</keyword>
<dbReference type="EMBL" id="CAJVPJ010001465">
    <property type="protein sequence ID" value="CAG8592253.1"/>
    <property type="molecule type" value="Genomic_DNA"/>
</dbReference>
<dbReference type="OrthoDB" id="3358048at2759"/>
<dbReference type="Proteomes" id="UP000789572">
    <property type="component" value="Unassembled WGS sequence"/>
</dbReference>
<dbReference type="AlphaFoldDB" id="A0A9N9GA43"/>
<name>A0A9N9GA43_9GLOM</name>
<reference evidence="3" key="1">
    <citation type="submission" date="2021-06" db="EMBL/GenBank/DDBJ databases">
        <authorList>
            <person name="Kallberg Y."/>
            <person name="Tangrot J."/>
            <person name="Rosling A."/>
        </authorList>
    </citation>
    <scope>NUCLEOTIDE SEQUENCE</scope>
    <source>
        <strain evidence="3">IA702</strain>
    </source>
</reference>
<evidence type="ECO:0000256" key="1">
    <source>
        <dbReference type="SAM" id="MobiDB-lite"/>
    </source>
</evidence>
<accession>A0A9N9GA43</accession>
<organism evidence="3 4">
    <name type="scientific">Paraglomus occultum</name>
    <dbReference type="NCBI Taxonomy" id="144539"/>
    <lineage>
        <taxon>Eukaryota</taxon>
        <taxon>Fungi</taxon>
        <taxon>Fungi incertae sedis</taxon>
        <taxon>Mucoromycota</taxon>
        <taxon>Glomeromycotina</taxon>
        <taxon>Glomeromycetes</taxon>
        <taxon>Paraglomerales</taxon>
        <taxon>Paraglomeraceae</taxon>
        <taxon>Paraglomus</taxon>
    </lineage>
</organism>
<keyword evidence="2" id="KW-0812">Transmembrane</keyword>
<proteinExistence type="predicted"/>